<proteinExistence type="predicted"/>
<protein>
    <submittedName>
        <fullName evidence="1">Uncharacterized protein</fullName>
    </submittedName>
</protein>
<organism evidence="1 2">
    <name type="scientific">Cichorium intybus</name>
    <name type="common">Chicory</name>
    <dbReference type="NCBI Taxonomy" id="13427"/>
    <lineage>
        <taxon>Eukaryota</taxon>
        <taxon>Viridiplantae</taxon>
        <taxon>Streptophyta</taxon>
        <taxon>Embryophyta</taxon>
        <taxon>Tracheophyta</taxon>
        <taxon>Spermatophyta</taxon>
        <taxon>Magnoliopsida</taxon>
        <taxon>eudicotyledons</taxon>
        <taxon>Gunneridae</taxon>
        <taxon>Pentapetalae</taxon>
        <taxon>asterids</taxon>
        <taxon>campanulids</taxon>
        <taxon>Asterales</taxon>
        <taxon>Asteraceae</taxon>
        <taxon>Cichorioideae</taxon>
        <taxon>Cichorieae</taxon>
        <taxon>Cichoriinae</taxon>
        <taxon>Cichorium</taxon>
    </lineage>
</organism>
<gene>
    <name evidence="1" type="ORF">L2E82_18280</name>
</gene>
<dbReference type="Proteomes" id="UP001055811">
    <property type="component" value="Linkage Group LG03"/>
</dbReference>
<reference evidence="1 2" key="2">
    <citation type="journal article" date="2022" name="Mol. Ecol. Resour.">
        <title>The genomes of chicory, endive, great burdock and yacon provide insights into Asteraceae paleo-polyploidization history and plant inulin production.</title>
        <authorList>
            <person name="Fan W."/>
            <person name="Wang S."/>
            <person name="Wang H."/>
            <person name="Wang A."/>
            <person name="Jiang F."/>
            <person name="Liu H."/>
            <person name="Zhao H."/>
            <person name="Xu D."/>
            <person name="Zhang Y."/>
        </authorList>
    </citation>
    <scope>NUCLEOTIDE SEQUENCE [LARGE SCALE GENOMIC DNA]</scope>
    <source>
        <strain evidence="2">cv. Punajuju</strain>
        <tissue evidence="1">Leaves</tissue>
    </source>
</reference>
<name>A0ACB9FAJ0_CICIN</name>
<evidence type="ECO:0000313" key="1">
    <source>
        <dbReference type="EMBL" id="KAI3767851.1"/>
    </source>
</evidence>
<reference evidence="2" key="1">
    <citation type="journal article" date="2022" name="Mol. Ecol. Resour.">
        <title>The genomes of chicory, endive, great burdock and yacon provide insights into Asteraceae palaeo-polyploidization history and plant inulin production.</title>
        <authorList>
            <person name="Fan W."/>
            <person name="Wang S."/>
            <person name="Wang H."/>
            <person name="Wang A."/>
            <person name="Jiang F."/>
            <person name="Liu H."/>
            <person name="Zhao H."/>
            <person name="Xu D."/>
            <person name="Zhang Y."/>
        </authorList>
    </citation>
    <scope>NUCLEOTIDE SEQUENCE [LARGE SCALE GENOMIC DNA]</scope>
    <source>
        <strain evidence="2">cv. Punajuju</strain>
    </source>
</reference>
<comment type="caution">
    <text evidence="1">The sequence shown here is derived from an EMBL/GenBank/DDBJ whole genome shotgun (WGS) entry which is preliminary data.</text>
</comment>
<keyword evidence="2" id="KW-1185">Reference proteome</keyword>
<accession>A0ACB9FAJ0</accession>
<sequence>MALQLYQVVVSQTSFSIYKPVQNVSHTVKRNTRYRPSIKCANKNNCSQPSSPLVIYQPTIWSHNFIDALDVNFPSNFEEKVYELDKKAMVLNVDYGNNGMSTLQLLEEIDDIERLGLDYRFQNDIRKALHIIASVNENNTEHEEQEGSLHAACLQFRLLRKHGYNVSQDFLGRFKDSQGGFMPCLQTDVKGLLSLYEASHLSFECERDLHEAKIFATEHLMKLKSQENESLEDINHALELPLHRRMLRLQARWYIDEYSKRRDANMFLLELATLDYNMVQSQFKKELQELSKWWKNIGLASKLSFVRDRLMECFFWTVGVVFEPQYHSCRVGLTKVCALITVLDDIYDVYGSLDELKIFTDVVKRWDIKAVKHMPEYLQLGFCALHNTITEMASDTSMAKREDILQILVKVWGELLEAFFLEAKWTHNKYIPTLEDYLDNAWRSVSGVVILNHGYFLINKEIKNDVVQSLENYNDILKWSSMIFRLCNDLGTSSDEIERGKTSNAISCYMHENGVCEEVAREYIKTLIDESWRELIKARVACSQESTDPFIDMAINLARISHCTYQYGDGHGAPDGRAKDRVKFVIIEPIPIIEKE</sequence>
<dbReference type="EMBL" id="CM042011">
    <property type="protein sequence ID" value="KAI3767851.1"/>
    <property type="molecule type" value="Genomic_DNA"/>
</dbReference>
<evidence type="ECO:0000313" key="2">
    <source>
        <dbReference type="Proteomes" id="UP001055811"/>
    </source>
</evidence>